<gene>
    <name evidence="2" type="ORF">EZ449_21885</name>
</gene>
<dbReference type="RefSeq" id="WP_131562945.1">
    <property type="nucleotide sequence ID" value="NZ_SJSN01000034.1"/>
</dbReference>
<protein>
    <recommendedName>
        <fullName evidence="1">Sulfatase-modifying factor enzyme-like domain-containing protein</fullName>
    </recommendedName>
</protein>
<evidence type="ECO:0000313" key="2">
    <source>
        <dbReference type="EMBL" id="TCC97968.1"/>
    </source>
</evidence>
<dbReference type="Pfam" id="PF03781">
    <property type="entry name" value="FGE-sulfatase"/>
    <property type="match status" value="1"/>
</dbReference>
<reference evidence="2 3" key="1">
    <citation type="submission" date="2019-02" db="EMBL/GenBank/DDBJ databases">
        <title>Pedobacter sp. RP-3-11 sp. nov., isolated from Arctic soil.</title>
        <authorList>
            <person name="Dahal R.H."/>
        </authorList>
    </citation>
    <scope>NUCLEOTIDE SEQUENCE [LARGE SCALE GENOMIC DNA]</scope>
    <source>
        <strain evidence="2 3">RP-3-11</strain>
    </source>
</reference>
<dbReference type="InterPro" id="IPR042095">
    <property type="entry name" value="SUMF_sf"/>
</dbReference>
<name>A0A4R0NCJ6_9SPHI</name>
<dbReference type="InterPro" id="IPR005532">
    <property type="entry name" value="SUMF_dom"/>
</dbReference>
<proteinExistence type="predicted"/>
<dbReference type="Gene3D" id="3.90.1580.10">
    <property type="entry name" value="paralog of FGE (formylglycine-generating enzyme)"/>
    <property type="match status" value="1"/>
</dbReference>
<dbReference type="Proteomes" id="UP000291485">
    <property type="component" value="Unassembled WGS sequence"/>
</dbReference>
<accession>A0A4R0NCJ6</accession>
<dbReference type="InterPro" id="IPR016187">
    <property type="entry name" value="CTDL_fold"/>
</dbReference>
<evidence type="ECO:0000313" key="3">
    <source>
        <dbReference type="Proteomes" id="UP000291485"/>
    </source>
</evidence>
<organism evidence="2 3">
    <name type="scientific">Pedobacter frigidisoli</name>
    <dbReference type="NCBI Taxonomy" id="2530455"/>
    <lineage>
        <taxon>Bacteria</taxon>
        <taxon>Pseudomonadati</taxon>
        <taxon>Bacteroidota</taxon>
        <taxon>Sphingobacteriia</taxon>
        <taxon>Sphingobacteriales</taxon>
        <taxon>Sphingobacteriaceae</taxon>
        <taxon>Pedobacter</taxon>
    </lineage>
</organism>
<sequence length="62" mass="6873">MPSLGPLKNSKNPEVSKRILRGGSFLCNDSYCSGLQVARRMKSTEDISNEHVGFRYVVGVDQ</sequence>
<feature type="domain" description="Sulfatase-modifying factor enzyme-like" evidence="1">
    <location>
        <begin position="9"/>
        <end position="57"/>
    </location>
</feature>
<dbReference type="SUPFAM" id="SSF56436">
    <property type="entry name" value="C-type lectin-like"/>
    <property type="match status" value="1"/>
</dbReference>
<dbReference type="OrthoDB" id="9768004at2"/>
<dbReference type="AlphaFoldDB" id="A0A4R0NCJ6"/>
<comment type="caution">
    <text evidence="2">The sequence shown here is derived from an EMBL/GenBank/DDBJ whole genome shotgun (WGS) entry which is preliminary data.</text>
</comment>
<evidence type="ECO:0000259" key="1">
    <source>
        <dbReference type="Pfam" id="PF03781"/>
    </source>
</evidence>
<dbReference type="EMBL" id="SJSN01000034">
    <property type="protein sequence ID" value="TCC97968.1"/>
    <property type="molecule type" value="Genomic_DNA"/>
</dbReference>
<keyword evidence="3" id="KW-1185">Reference proteome</keyword>